<dbReference type="Ensembl" id="ENST00000706286.1">
    <property type="protein sequence ID" value="ENSP00000516331.1"/>
    <property type="gene ID" value="ENSG00000111450.16"/>
</dbReference>
<evidence type="ECO:0000313" key="1">
    <source>
        <dbReference type="Ensembl" id="ENSP00000516331.1"/>
    </source>
</evidence>
<organism evidence="1 2">
    <name type="scientific">Homo sapiens</name>
    <name type="common">Human</name>
    <dbReference type="NCBI Taxonomy" id="9606"/>
    <lineage>
        <taxon>Eukaryota</taxon>
        <taxon>Metazoa</taxon>
        <taxon>Chordata</taxon>
        <taxon>Craniata</taxon>
        <taxon>Vertebrata</taxon>
        <taxon>Euteleostomi</taxon>
        <taxon>Mammalia</taxon>
        <taxon>Eutheria</taxon>
        <taxon>Euarchontoglires</taxon>
        <taxon>Primates</taxon>
        <taxon>Haplorrhini</taxon>
        <taxon>Catarrhini</taxon>
        <taxon>Hominidae</taxon>
        <taxon>Homo</taxon>
    </lineage>
</organism>
<keyword evidence="2" id="KW-1185">Reference proteome</keyword>
<dbReference type="AlphaFoldDB" id="A0A994J7R5"/>
<evidence type="ECO:0007829" key="3">
    <source>
        <dbReference type="PeptideAtlas" id="A0A994J7R5"/>
    </source>
</evidence>
<dbReference type="Proteomes" id="UP000005640">
    <property type="component" value="Chromosome 12"/>
</dbReference>
<protein>
    <submittedName>
        <fullName evidence="1">Syntaxin 2</fullName>
    </submittedName>
</protein>
<keyword evidence="3 4" id="KW-1267">Proteomics identification</keyword>
<dbReference type="Ensembl" id="ENST00000706286.1">
    <property type="protein sequence ID" value="ENSP00000516331.1"/>
    <property type="gene ID" value="ENSG00000111450.15"/>
</dbReference>
<reference evidence="1 2" key="1">
    <citation type="journal article" date="2001" name="Nature">
        <title>Initial sequencing and analysis of the human genome.</title>
        <authorList>
            <consortium name="International Human Genome Sequencing Consortium"/>
            <person name="Lander E.S."/>
            <person name="Linton L.M."/>
            <person name="Birren B."/>
            <person name="Nusbaum C."/>
            <person name="Zody M.C."/>
            <person name="Baldwin J."/>
            <person name="Devon K."/>
            <person name="Dewar K."/>
            <person name="Doyle M."/>
            <person name="FitzHugh W."/>
            <person name="Funke R."/>
            <person name="Gage D."/>
            <person name="Harris K."/>
            <person name="Heaford A."/>
            <person name="Howland J."/>
            <person name="Kann L."/>
            <person name="Lehoczky J."/>
            <person name="LeVine R."/>
            <person name="McEwan P."/>
            <person name="McKernan K."/>
            <person name="Meldrim J."/>
            <person name="Mesirov J.P."/>
            <person name="Miranda C."/>
            <person name="Morris W."/>
            <person name="Naylor J."/>
            <person name="Raymond C."/>
            <person name="Rosetti M."/>
            <person name="Santos R."/>
            <person name="Sheridan A."/>
            <person name="Sougnez C."/>
            <person name="Stange-Thomann N."/>
            <person name="Stojanovic N."/>
            <person name="Subramanian A."/>
            <person name="Wyman D."/>
            <person name="Rogers J."/>
            <person name="Sulston J."/>
            <person name="Ainscough R."/>
            <person name="Beck S."/>
            <person name="Bentley D."/>
            <person name="Burton J."/>
            <person name="Clee C."/>
            <person name="Carter N."/>
            <person name="Coulson A."/>
            <person name="Deadman R."/>
            <person name="Deloukas P."/>
            <person name="Dunham A."/>
            <person name="Dunham I."/>
            <person name="Durbin R."/>
            <person name="French L."/>
            <person name="Grafham D."/>
            <person name="Gregory S."/>
            <person name="Hubbard T."/>
            <person name="Humphray S."/>
            <person name="Hunt A."/>
            <person name="Jones M."/>
            <person name="Lloyd C."/>
            <person name="McMurray A."/>
            <person name="Matthews L."/>
            <person name="Mercer S."/>
            <person name="Milne S."/>
            <person name="Mullikin J.C."/>
            <person name="Mungall A."/>
            <person name="Plumb R."/>
            <person name="Ross M."/>
            <person name="Shownkeen R."/>
            <person name="Sims S."/>
            <person name="Waterston R.H."/>
            <person name="Wilson R.K."/>
            <person name="Hillier L.W."/>
            <person name="McPherson J.D."/>
            <person name="Marra M.A."/>
            <person name="Mardis E.R."/>
            <person name="Fulton L.A."/>
            <person name="Chinwalla A.T."/>
            <person name="Pepin K.H."/>
            <person name="Gish W.R."/>
            <person name="Chissoe S.L."/>
            <person name="Wendl M.C."/>
            <person name="Delehaunty K.D."/>
            <person name="Miner T.L."/>
            <person name="Delehaunty A."/>
            <person name="Kramer J.B."/>
            <person name="Cook L.L."/>
            <person name="Fulton R.S."/>
            <person name="Johnson D.L."/>
            <person name="Minx P.J."/>
            <person name="Clifton S.W."/>
            <person name="Hawkins T."/>
            <person name="Branscomb E."/>
            <person name="Predki P."/>
            <person name="Richardson P."/>
            <person name="Wenning S."/>
            <person name="Slezak T."/>
            <person name="Doggett N."/>
            <person name="Cheng J.F."/>
            <person name="Olsen A."/>
            <person name="Lucas S."/>
            <person name="Elkin C."/>
            <person name="Uberbacher E."/>
            <person name="Frazier M."/>
            <person name="Gibbs R.A."/>
            <person name="Muzny D.M."/>
            <person name="Scherer S.E."/>
            <person name="Bouck J.B."/>
            <person name="Sodergren E.J."/>
            <person name="Worley K.C."/>
            <person name="Rives C.M."/>
            <person name="Gorrell J.H."/>
            <person name="Metzker M.L."/>
            <person name="Naylor S.L."/>
            <person name="Kucherlapati R.S."/>
            <person name="Nelson D.L."/>
            <person name="Weinstock G.M."/>
            <person name="Sakaki Y."/>
            <person name="Fujiyama A."/>
            <person name="Hattori M."/>
            <person name="Yada T."/>
            <person name="Toyoda A."/>
            <person name="Itoh T."/>
            <person name="Kawagoe C."/>
            <person name="Watanabe H."/>
            <person name="Totoki Y."/>
            <person name="Taylor T."/>
            <person name="Weissenbach J."/>
            <person name="Heilig R."/>
            <person name="Saurin W."/>
            <person name="Artiguenave F."/>
            <person name="Brottier P."/>
            <person name="Bruls T."/>
            <person name="Pelletier E."/>
            <person name="Robert C."/>
            <person name="Wincker P."/>
            <person name="Smith D.R."/>
            <person name="Doucette-Stamm L."/>
            <person name="Rubenfield M."/>
            <person name="Weinstock K."/>
            <person name="Lee H.M."/>
            <person name="Dubois J."/>
            <person name="Rosenthal A."/>
            <person name="Platzer M."/>
            <person name="Nyakatura G."/>
            <person name="Taudien S."/>
            <person name="Rump A."/>
            <person name="Yang H."/>
            <person name="Yu J."/>
            <person name="Wang J."/>
            <person name="Huang G."/>
            <person name="Gu J."/>
            <person name="Hood L."/>
            <person name="Rowen L."/>
            <person name="Madan A."/>
            <person name="Qin S."/>
            <person name="Davis R.W."/>
            <person name="Federspiel N.A."/>
            <person name="Abola A.P."/>
            <person name="Proctor M.J."/>
            <person name="Myers R.M."/>
            <person name="Schmutz J."/>
            <person name="Dickson M."/>
            <person name="Grimwood J."/>
            <person name="Cox D.R."/>
            <person name="Olson M.V."/>
            <person name="Kaul R."/>
            <person name="Raymond C."/>
            <person name="Shimizu N."/>
            <person name="Kawasaki K."/>
            <person name="Minoshima S."/>
            <person name="Evans G.A."/>
            <person name="Athanasiou M."/>
            <person name="Schultz R."/>
            <person name="Roe B.A."/>
            <person name="Chen F."/>
            <person name="Pan H."/>
            <person name="Ramser J."/>
            <person name="Lehrach H."/>
            <person name="Reinhardt R."/>
            <person name="McCombie W.R."/>
            <person name="de la Bastide M."/>
            <person name="Dedhia N."/>
            <person name="Blocker H."/>
            <person name="Hornischer K."/>
            <person name="Nordsiek G."/>
            <person name="Agarwala R."/>
            <person name="Aravind L."/>
            <person name="Bailey J.A."/>
            <person name="Bateman A."/>
            <person name="Batzoglou S."/>
            <person name="Birney E."/>
            <person name="Bork P."/>
            <person name="Brown D.G."/>
            <person name="Burge C.B."/>
            <person name="Cerutti L."/>
            <person name="Chen H.C."/>
            <person name="Church D."/>
            <person name="Clamp M."/>
            <person name="Copley R.R."/>
            <person name="Doerks T."/>
            <person name="Eddy S.R."/>
            <person name="Eichler E.E."/>
            <person name="Furey T.S."/>
            <person name="Galagan J."/>
            <person name="Gilbert J.G."/>
            <person name="Harmon C."/>
            <person name="Hayashizaki Y."/>
            <person name="Haussler D."/>
            <person name="Hermjakob H."/>
            <person name="Hokamp K."/>
            <person name="Jang W."/>
            <person name="Johnson L.S."/>
            <person name="Jones T.A."/>
            <person name="Kasif S."/>
            <person name="Kaspryzk A."/>
            <person name="Kennedy S."/>
            <person name="Kent W.J."/>
            <person name="Kitts P."/>
            <person name="Koonin E.V."/>
            <person name="Korf I."/>
            <person name="Kulp D."/>
            <person name="Lancet D."/>
            <person name="Lowe T.M."/>
            <person name="McLysaght A."/>
            <person name="Mikkelsen T."/>
            <person name="Moran J.V."/>
            <person name="Mulder N."/>
            <person name="Pollara V.J."/>
            <person name="Ponting C.P."/>
            <person name="Schuler G."/>
            <person name="Schultz J."/>
            <person name="Slater G."/>
            <person name="Smit A.F."/>
            <person name="Stupka E."/>
            <person name="Szustakowski J."/>
            <person name="Thierry-Mieg D."/>
            <person name="Thierry-Mieg J."/>
            <person name="Wagner L."/>
            <person name="Wallis J."/>
            <person name="Wheeler R."/>
            <person name="Williams A."/>
            <person name="Wolf Y.I."/>
            <person name="Wolfe K.H."/>
            <person name="Yang S.P."/>
            <person name="Yeh R.F."/>
            <person name="Collins F."/>
            <person name="Guyer M.S."/>
            <person name="Peterson J."/>
            <person name="Felsenfeld A."/>
            <person name="Wetterstrand K.A."/>
            <person name="Patrinos A."/>
            <person name="Morgan M.J."/>
            <person name="de Jong P."/>
            <person name="Catanese J.J."/>
            <person name="Osoegawa K."/>
            <person name="Shizuya H."/>
            <person name="Choi S."/>
            <person name="Chen Y.J."/>
        </authorList>
    </citation>
    <scope>NUCLEOTIDE SEQUENCE [LARGE SCALE GENOMIC DNA]</scope>
</reference>
<dbReference type="EMBL" id="AC073912">
    <property type="status" value="NOT_ANNOTATED_CDS"/>
    <property type="molecule type" value="Genomic_DNA"/>
</dbReference>
<dbReference type="OpenTargets" id="ENSG00000111450"/>
<accession>A0A994J7R5</accession>
<dbReference type="GeneTree" id="ENSGT01030000234627"/>
<sequence length="116" mass="12470">MRDRLPDLTACRKNDDGDTVVVVEKDHFMDDFFHQFQGLEKLRCWQGRAASLLELPSSPSSAGGLCSWVSSLLKAITPAAVFTIKCPSSNVGSLASSYKESCGYVGPTQIIQGGGD</sequence>
<name>A0A994J7R5_HUMAN</name>
<dbReference type="SMR" id="A0A994J7R5"/>
<dbReference type="OrthoDB" id="10255013at2759"/>
<evidence type="ECO:0007829" key="4">
    <source>
        <dbReference type="ProteomicsDB" id="A0A994J7R5"/>
    </source>
</evidence>
<gene>
    <name evidence="1" type="primary">STX2</name>
</gene>
<dbReference type="HGNC" id="HGNC:3403">
    <property type="gene designation" value="STX2"/>
</dbReference>
<reference evidence="1" key="4">
    <citation type="submission" date="2025-08" db="UniProtKB">
        <authorList>
            <consortium name="Ensembl"/>
        </authorList>
    </citation>
    <scope>IDENTIFICATION</scope>
</reference>
<proteinExistence type="evidence at protein level"/>
<reference evidence="1" key="5">
    <citation type="submission" date="2025-09" db="UniProtKB">
        <authorList>
            <consortium name="Ensembl"/>
        </authorList>
    </citation>
    <scope>IDENTIFICATION</scope>
</reference>
<reference evidence="1 2" key="3">
    <citation type="journal article" date="2006" name="Nature">
        <title>The finished DNA sequence of human chromosome 12.</title>
        <authorList>
            <consortium name="Baylor College of Medicine Human Genome Sequencing Center Sequence Production Team"/>
            <person name="Scherer S.E."/>
            <person name="Muzny D.M."/>
            <person name="Buhay C.J."/>
            <person name="Chen R."/>
            <person name="Cree A."/>
            <person name="Ding Y."/>
            <person name="Dugan-Rocha S."/>
            <person name="Gill R."/>
            <person name="Gunaratne P."/>
            <person name="Harris R.A."/>
            <person name="Hawes A.C."/>
            <person name="Hernandez J."/>
            <person name="Hodgson A.V."/>
            <person name="Hume J."/>
            <person name="Jackson A."/>
            <person name="Khan Z.M."/>
            <person name="Kovar-Smith C."/>
            <person name="Lewis L.R."/>
            <person name="Lozado R.J."/>
            <person name="Metzker M.L."/>
            <person name="Milosavljevic A."/>
            <person name="Miner G.R."/>
            <person name="Montgomery K.T."/>
            <person name="Morgan M.B."/>
            <person name="Nazareth L.V."/>
            <person name="Scott G."/>
            <person name="Sodergren E."/>
            <person name="Song X.Z."/>
            <person name="Steffen D."/>
            <person name="Lovering R.C."/>
            <person name="Wheeler D.A."/>
            <person name="Worley K.C."/>
            <person name="Yuan Y."/>
            <person name="Zhang Z."/>
            <person name="Adams C.Q."/>
            <person name="Ansari-Lari M.A."/>
            <person name="Ayele M."/>
            <person name="Brown M.J."/>
            <person name="Chen G."/>
            <person name="Chen Z."/>
            <person name="Clerc-Blankenburg K.P."/>
            <person name="Davis C."/>
            <person name="Delgado O."/>
            <person name="Dinh H.H."/>
            <person name="Draper H."/>
            <person name="Gonzalez-Garay M.L."/>
            <person name="Havlak P."/>
            <person name="Jackson L.R."/>
            <person name="Jacob L.S."/>
            <person name="Kelly S.H."/>
            <person name="Li L."/>
            <person name="Li Z."/>
            <person name="Liu J."/>
            <person name="Liu W."/>
            <person name="Lu J."/>
            <person name="Maheshwari M."/>
            <person name="Nguyen B.V."/>
            <person name="Okwuonu G.O."/>
            <person name="Pasternak S."/>
            <person name="Perez L.M."/>
            <person name="Plopper F.J."/>
            <person name="Santibanez J."/>
            <person name="Shen H."/>
            <person name="Tabor P.E."/>
            <person name="Verduzco D."/>
            <person name="Waldron L."/>
            <person name="Wang Q."/>
            <person name="Williams G.A."/>
            <person name="Zhang J."/>
            <person name="Zhou J."/>
            <person name="Allen C.C."/>
            <person name="Amin A.G."/>
            <person name="Anyalebechi V."/>
            <person name="Bailey M."/>
            <person name="Barbaria J.A."/>
            <person name="Bimage K.E."/>
            <person name="Bryant N.P."/>
            <person name="Burch P.E."/>
            <person name="Burkett C.E."/>
            <person name="Burrell K.L."/>
            <person name="Calderon E."/>
            <person name="Cardenas V."/>
            <person name="Carter K."/>
            <person name="Casias K."/>
            <person name="Cavazos I."/>
            <person name="Cavazos S.R."/>
            <person name="Ceasar H."/>
            <person name="Chacko J."/>
            <person name="Chan S.N."/>
            <person name="Chavez D."/>
            <person name="Christopoulos C."/>
            <person name="Chu J."/>
            <person name="Cockrell R."/>
            <person name="Cox C.D."/>
            <person name="Dang M."/>
            <person name="Dathorne S.R."/>
            <person name="David R."/>
            <person name="Davis C.M."/>
            <person name="Davy-Carroll L."/>
            <person name="Deshazo D.R."/>
            <person name="Donlin J.E."/>
            <person name="D'Souza L."/>
            <person name="Eaves K.A."/>
            <person name="Egan A."/>
            <person name="Emery-Cohen A.J."/>
            <person name="Escotto M."/>
            <person name="Flagg N."/>
            <person name="Forbes L.D."/>
            <person name="Gabisi A.M."/>
            <person name="Garza M."/>
            <person name="Hamilton C."/>
            <person name="Henderson N."/>
            <person name="Hernandez O."/>
            <person name="Hines S."/>
            <person name="Hogues M.E."/>
            <person name="Huang M."/>
            <person name="Idlebird D.G."/>
            <person name="Johnson R."/>
            <person name="Jolivet A."/>
            <person name="Jones S."/>
            <person name="Kagan R."/>
            <person name="King L.M."/>
            <person name="Leal B."/>
            <person name="Lebow H."/>
            <person name="Lee S."/>
            <person name="LeVan J.M."/>
            <person name="Lewis L.C."/>
            <person name="London P."/>
            <person name="Lorensuhewa L.M."/>
            <person name="Loulseged H."/>
            <person name="Lovett D.A."/>
            <person name="Lucier A."/>
            <person name="Lucier R.L."/>
            <person name="Ma J."/>
            <person name="Madu R.C."/>
            <person name="Mapua P."/>
            <person name="Martindale A.D."/>
            <person name="Martinez E."/>
            <person name="Massey E."/>
            <person name="Mawhiney S."/>
            <person name="Meador M.G."/>
            <person name="Mendez S."/>
            <person name="Mercado C."/>
            <person name="Mercado I.C."/>
            <person name="Merritt C.E."/>
            <person name="Miner Z.L."/>
            <person name="Minja E."/>
            <person name="Mitchell T."/>
            <person name="Mohabbat F."/>
            <person name="Mohabbat K."/>
            <person name="Montgomery B."/>
            <person name="Moore N."/>
            <person name="Morris S."/>
            <person name="Munidasa M."/>
            <person name="Ngo R.N."/>
            <person name="Nguyen N.B."/>
            <person name="Nickerson E."/>
            <person name="Nwaokelemeh O.O."/>
            <person name="Nwokenkwo S."/>
            <person name="Obregon M."/>
            <person name="Oguh M."/>
            <person name="Oragunye N."/>
            <person name="Oviedo R.J."/>
            <person name="Parish B.J."/>
            <person name="Parker D.N."/>
            <person name="Parrish J."/>
            <person name="Parks K.L."/>
            <person name="Paul H.A."/>
            <person name="Payton B.A."/>
            <person name="Perez A."/>
            <person name="Perrin W."/>
            <person name="Pickens A."/>
            <person name="Primus E.L."/>
            <person name="Pu L.L."/>
            <person name="Puazo M."/>
            <person name="Quiles M.M."/>
            <person name="Quiroz J.B."/>
            <person name="Rabata D."/>
            <person name="Reeves K."/>
            <person name="Ruiz S.J."/>
            <person name="Shao H."/>
            <person name="Sisson I."/>
            <person name="Sonaike T."/>
            <person name="Sorelle R.P."/>
            <person name="Sutton A.E."/>
            <person name="Svatek A.F."/>
            <person name="Svetz L.A."/>
            <person name="Tamerisa K.S."/>
            <person name="Taylor T.R."/>
            <person name="Teague B."/>
            <person name="Thomas N."/>
            <person name="Thorn R.D."/>
            <person name="Trejos Z.Y."/>
            <person name="Trevino B.K."/>
            <person name="Ukegbu O.N."/>
            <person name="Urban J.B."/>
            <person name="Vasquez L.I."/>
            <person name="Vera V.A."/>
            <person name="Villasana D.M."/>
            <person name="Wang L."/>
            <person name="Ward-Moore S."/>
            <person name="Warren J.T."/>
            <person name="Wei X."/>
            <person name="White F."/>
            <person name="Williamson A.L."/>
            <person name="Wleczyk R."/>
            <person name="Wooden H.S."/>
            <person name="Wooden S.H."/>
            <person name="Yen J."/>
            <person name="Yoon L."/>
            <person name="Yoon V."/>
            <person name="Zorrilla S.E."/>
            <person name="Nelson D."/>
            <person name="Kucherlapati R."/>
            <person name="Weinstock G."/>
            <person name="Gibbs R.A."/>
            <person name="null."/>
        </authorList>
    </citation>
    <scope>NUCLEOTIDE SEQUENCE [LARGE SCALE GENOMIC DNA]</scope>
</reference>
<reference evidence="1 2" key="2">
    <citation type="journal article" date="2004" name="Nature">
        <title>Finishing the euchromatic sequence of the human genome.</title>
        <authorList>
            <consortium name="International Human Genome Sequencing Consortium"/>
        </authorList>
    </citation>
    <scope>NUCLEOTIDE SEQUENCE [LARGE SCALE GENOMIC DNA]</scope>
</reference>
<evidence type="ECO:0000313" key="2">
    <source>
        <dbReference type="Proteomes" id="UP000005640"/>
    </source>
</evidence>